<dbReference type="EMBL" id="GG704706">
    <property type="protein sequence ID" value="EEX25021.1"/>
    <property type="molecule type" value="Genomic_DNA"/>
</dbReference>
<reference evidence="1" key="1">
    <citation type="submission" date="2009-08" db="EMBL/GenBank/DDBJ databases">
        <title>The Genome Sequence of Lactobacillus fermentum 28-3-CHN.</title>
        <authorList>
            <consortium name="The Broad Institute Genome Sequencing Platform"/>
            <person name="Ward D."/>
            <person name="Feldgarden M."/>
            <person name="Earl A."/>
            <person name="Young S.K."/>
            <person name="Zeng Q."/>
            <person name="Koehrsen M."/>
            <person name="Alvarado L."/>
            <person name="Berlin A."/>
            <person name="Bochicchio J."/>
            <person name="Borenstein D."/>
            <person name="Chapman S.B."/>
            <person name="Chen Z."/>
            <person name="Engels R."/>
            <person name="Freedman E."/>
            <person name="Gellesch M."/>
            <person name="Goldberg J."/>
            <person name="Griggs A."/>
            <person name="Gujja S."/>
            <person name="Heilman E."/>
            <person name="Heiman D."/>
            <person name="Hepburn T."/>
            <person name="Howarth C."/>
            <person name="Jen D."/>
            <person name="Larson L."/>
            <person name="Lewis B."/>
            <person name="Mehta T."/>
            <person name="Park D."/>
            <person name="Pearson M."/>
            <person name="Roberts A."/>
            <person name="Saif S."/>
            <person name="Shea T."/>
            <person name="Shenoy N."/>
            <person name="Sisk P."/>
            <person name="Stolte C."/>
            <person name="Sykes S."/>
            <person name="Thomson T."/>
            <person name="Walk T."/>
            <person name="White J."/>
            <person name="Yandava C."/>
            <person name="Liu Y."/>
            <person name="Xu Q."/>
            <person name="Haas B."/>
            <person name="Nusbaum C."/>
            <person name="Birren B."/>
        </authorList>
    </citation>
    <scope>NUCLEOTIDE SEQUENCE</scope>
    <source>
        <strain evidence="1">28-3-CHN</strain>
    </source>
</reference>
<dbReference type="HOGENOM" id="CLU_3154132_0_0_9"/>
<accession>D0DVJ7</accession>
<gene>
    <name evidence="1" type="ORF">HMPREF0513_01686</name>
</gene>
<organism evidence="1">
    <name type="scientific">Limosilactobacillus fermentum 28-3-CHN</name>
    <dbReference type="NCBI Taxonomy" id="575599"/>
    <lineage>
        <taxon>Bacteria</taxon>
        <taxon>Bacillati</taxon>
        <taxon>Bacillota</taxon>
        <taxon>Bacilli</taxon>
        <taxon>Lactobacillales</taxon>
        <taxon>Lactobacillaceae</taxon>
        <taxon>Limosilactobacillus</taxon>
    </lineage>
</organism>
<dbReference type="AlphaFoldDB" id="D0DVJ7"/>
<name>D0DVJ7_LIMFE</name>
<proteinExistence type="predicted"/>
<dbReference type="Proteomes" id="UP000004920">
    <property type="component" value="Unassembled WGS sequence"/>
</dbReference>
<evidence type="ECO:0000313" key="1">
    <source>
        <dbReference type="EMBL" id="EEX25021.1"/>
    </source>
</evidence>
<protein>
    <submittedName>
        <fullName evidence="1">Uncharacterized protein</fullName>
    </submittedName>
</protein>
<sequence length="48" mass="5712">MDDPILTIKKQMHIIESKGAQIPLDQCGEYFRRLDYWGDKLNEVMGWK</sequence>